<protein>
    <submittedName>
        <fullName evidence="2">Chemotaxis protein CheW</fullName>
    </submittedName>
</protein>
<dbReference type="Pfam" id="PF01584">
    <property type="entry name" value="CheW"/>
    <property type="match status" value="1"/>
</dbReference>
<accession>A0ABY5Y0D6</accession>
<gene>
    <name evidence="2" type="ORF">JBF11_05815</name>
</gene>
<dbReference type="RefSeq" id="WP_334314558.1">
    <property type="nucleotide sequence ID" value="NZ_CP065938.1"/>
</dbReference>
<organism evidence="2 3">
    <name type="scientific">Taurinivorans muris</name>
    <dbReference type="NCBI Taxonomy" id="2787751"/>
    <lineage>
        <taxon>Bacteria</taxon>
        <taxon>Pseudomonadati</taxon>
        <taxon>Thermodesulfobacteriota</taxon>
        <taxon>Desulfovibrionia</taxon>
        <taxon>Desulfovibrionales</taxon>
        <taxon>Desulfovibrionaceae</taxon>
        <taxon>Taurinivorans</taxon>
    </lineage>
</organism>
<dbReference type="PROSITE" id="PS50851">
    <property type="entry name" value="CHEW"/>
    <property type="match status" value="1"/>
</dbReference>
<dbReference type="InterPro" id="IPR039315">
    <property type="entry name" value="CheW"/>
</dbReference>
<evidence type="ECO:0000313" key="3">
    <source>
        <dbReference type="Proteomes" id="UP001058120"/>
    </source>
</evidence>
<dbReference type="SUPFAM" id="SSF50341">
    <property type="entry name" value="CheW-like"/>
    <property type="match status" value="1"/>
</dbReference>
<dbReference type="CDD" id="cd00732">
    <property type="entry name" value="CheW"/>
    <property type="match status" value="1"/>
</dbReference>
<keyword evidence="3" id="KW-1185">Reference proteome</keyword>
<dbReference type="InterPro" id="IPR002545">
    <property type="entry name" value="CheW-lke_dom"/>
</dbReference>
<evidence type="ECO:0000313" key="2">
    <source>
        <dbReference type="EMBL" id="UWX05001.1"/>
    </source>
</evidence>
<dbReference type="EMBL" id="CP065938">
    <property type="protein sequence ID" value="UWX05001.1"/>
    <property type="molecule type" value="Genomic_DNA"/>
</dbReference>
<dbReference type="SMART" id="SM00260">
    <property type="entry name" value="CheW"/>
    <property type="match status" value="1"/>
</dbReference>
<dbReference type="PANTHER" id="PTHR22617">
    <property type="entry name" value="CHEMOTAXIS SENSOR HISTIDINE KINASE-RELATED"/>
    <property type="match status" value="1"/>
</dbReference>
<dbReference type="PANTHER" id="PTHR22617:SF23">
    <property type="entry name" value="CHEMOTAXIS PROTEIN CHEW"/>
    <property type="match status" value="1"/>
</dbReference>
<dbReference type="InterPro" id="IPR036061">
    <property type="entry name" value="CheW-like_dom_sf"/>
</dbReference>
<dbReference type="Gene3D" id="2.30.30.40">
    <property type="entry name" value="SH3 Domains"/>
    <property type="match status" value="1"/>
</dbReference>
<name>A0ABY5Y0D6_9BACT</name>
<sequence>MSQTQEINSNNKEPDNKILQLVSFKLGEEEFAVDILIVNDIIRLVPITPVPHAPHFIEGVINLRGRILPVVSFRKRFHMPEVEQTNQTRIIVMVWENQLVGFLVDSVSEVLRIPSNTVESAPPVIAGVGAEYIEGVGKIDDNLLILLNMNFLFSNTQVSQLDMPTIA</sequence>
<dbReference type="Gene3D" id="2.40.50.180">
    <property type="entry name" value="CheA-289, Domain 4"/>
    <property type="match status" value="1"/>
</dbReference>
<evidence type="ECO:0000259" key="1">
    <source>
        <dbReference type="PROSITE" id="PS50851"/>
    </source>
</evidence>
<reference evidence="2" key="1">
    <citation type="submission" date="2020-12" db="EMBL/GenBank/DDBJ databases">
        <title>Taurinivorans muris gen. nov., sp. nov., fundamental and realized metabolic niche of a ubiquitous sulfidogenic bacterium in the murine intestine.</title>
        <authorList>
            <person name="Ye H."/>
            <person name="Hanson B.T."/>
            <person name="Loy A."/>
        </authorList>
    </citation>
    <scope>NUCLEOTIDE SEQUENCE</scope>
    <source>
        <strain evidence="2">LT0009</strain>
    </source>
</reference>
<dbReference type="Proteomes" id="UP001058120">
    <property type="component" value="Chromosome"/>
</dbReference>
<proteinExistence type="predicted"/>
<feature type="domain" description="CheW-like" evidence="1">
    <location>
        <begin position="18"/>
        <end position="158"/>
    </location>
</feature>